<dbReference type="OrthoDB" id="2152029at2759"/>
<dbReference type="PANTHER" id="PTHR48081">
    <property type="entry name" value="AB HYDROLASE SUPERFAMILY PROTEIN C4A8.06C"/>
    <property type="match status" value="1"/>
</dbReference>
<evidence type="ECO:0000256" key="4">
    <source>
        <dbReference type="SAM" id="MobiDB-lite"/>
    </source>
</evidence>
<accession>A0A9W4XSZ5</accession>
<dbReference type="Pfam" id="PF07859">
    <property type="entry name" value="Abhydrolase_3"/>
    <property type="match status" value="1"/>
</dbReference>
<evidence type="ECO:0000256" key="2">
    <source>
        <dbReference type="ARBA" id="ARBA00022801"/>
    </source>
</evidence>
<sequence>MGLLQFLVSFPQALVHVPFSLLRYILSPRFRPDKTWTFAQAAKVRFLRAVIHLFSALQLRTPTPLDAGAEGDAWVRIRFQDEWRTYLKGDLLTGEKEGVKAGDVGGTWYTQPTSSITPKPSPSSNDDSNLTILHFHGGAFVLGDGRAKATAFLAQTLLAPFPASTRLLAPQYRLSTLPASADSNPFPAALQDALASYLHLILDCGIPPANVILSGDSAGGNLAIALLRYLSDYGADLGLRGPGAALLWSPWIDPSLVSPSILLANPNFASDILPPPFVVWGSEAYCSPPSSSSALPKPRENPYINAKISGFNTDTPLFVNVGGREVLCDDGTEWVDAMSRVTGNRVTLDVEAKAPHDVLLLGDQLGFEDVAARQCARAEKWVGAVRDGK</sequence>
<feature type="region of interest" description="Disordered" evidence="4">
    <location>
        <begin position="103"/>
        <end position="125"/>
    </location>
</feature>
<reference evidence="6" key="1">
    <citation type="submission" date="2023-01" db="EMBL/GenBank/DDBJ databases">
        <authorList>
            <person name="Van Ghelder C."/>
            <person name="Rancurel C."/>
        </authorList>
    </citation>
    <scope>NUCLEOTIDE SEQUENCE</scope>
    <source>
        <strain evidence="6">CNCM I-4278</strain>
    </source>
</reference>
<dbReference type="InterPro" id="IPR013094">
    <property type="entry name" value="AB_hydrolase_3"/>
</dbReference>
<name>A0A9W4XSZ5_9PLEO</name>
<comment type="caution">
    <text evidence="6">The sequence shown here is derived from an EMBL/GenBank/DDBJ whole genome shotgun (WGS) entry which is preliminary data.</text>
</comment>
<feature type="active site" evidence="3">
    <location>
        <position position="217"/>
    </location>
</feature>
<feature type="compositionally biased region" description="Low complexity" evidence="4">
    <location>
        <begin position="110"/>
        <end position="125"/>
    </location>
</feature>
<evidence type="ECO:0000256" key="1">
    <source>
        <dbReference type="ARBA" id="ARBA00010515"/>
    </source>
</evidence>
<dbReference type="PROSITE" id="PS01174">
    <property type="entry name" value="LIPASE_GDXG_SER"/>
    <property type="match status" value="1"/>
</dbReference>
<dbReference type="Proteomes" id="UP001152607">
    <property type="component" value="Unassembled WGS sequence"/>
</dbReference>
<proteinExistence type="inferred from homology"/>
<dbReference type="AlphaFoldDB" id="A0A9W4XSZ5"/>
<dbReference type="PANTHER" id="PTHR48081:SF8">
    <property type="entry name" value="ALPHA_BETA HYDROLASE FOLD-3 DOMAIN-CONTAINING PROTEIN-RELATED"/>
    <property type="match status" value="1"/>
</dbReference>
<evidence type="ECO:0000256" key="3">
    <source>
        <dbReference type="PROSITE-ProRule" id="PRU10038"/>
    </source>
</evidence>
<keyword evidence="7" id="KW-1185">Reference proteome</keyword>
<keyword evidence="2" id="KW-0378">Hydrolase</keyword>
<dbReference type="SUPFAM" id="SSF53474">
    <property type="entry name" value="alpha/beta-Hydrolases"/>
    <property type="match status" value="1"/>
</dbReference>
<organism evidence="6 7">
    <name type="scientific">Periconia digitata</name>
    <dbReference type="NCBI Taxonomy" id="1303443"/>
    <lineage>
        <taxon>Eukaryota</taxon>
        <taxon>Fungi</taxon>
        <taxon>Dikarya</taxon>
        <taxon>Ascomycota</taxon>
        <taxon>Pezizomycotina</taxon>
        <taxon>Dothideomycetes</taxon>
        <taxon>Pleosporomycetidae</taxon>
        <taxon>Pleosporales</taxon>
        <taxon>Massarineae</taxon>
        <taxon>Periconiaceae</taxon>
        <taxon>Periconia</taxon>
    </lineage>
</organism>
<dbReference type="InterPro" id="IPR033140">
    <property type="entry name" value="Lipase_GDXG_put_SER_AS"/>
</dbReference>
<feature type="domain" description="Alpha/beta hydrolase fold-3" evidence="5">
    <location>
        <begin position="132"/>
        <end position="359"/>
    </location>
</feature>
<gene>
    <name evidence="6" type="ORF">PDIGIT_LOCUS4734</name>
</gene>
<dbReference type="Gene3D" id="3.40.50.1820">
    <property type="entry name" value="alpha/beta hydrolase"/>
    <property type="match status" value="1"/>
</dbReference>
<evidence type="ECO:0000313" key="6">
    <source>
        <dbReference type="EMBL" id="CAI6331706.1"/>
    </source>
</evidence>
<dbReference type="InterPro" id="IPR029058">
    <property type="entry name" value="AB_hydrolase_fold"/>
</dbReference>
<evidence type="ECO:0000313" key="7">
    <source>
        <dbReference type="Proteomes" id="UP001152607"/>
    </source>
</evidence>
<dbReference type="InterPro" id="IPR050300">
    <property type="entry name" value="GDXG_lipolytic_enzyme"/>
</dbReference>
<dbReference type="GO" id="GO:0016787">
    <property type="term" value="F:hydrolase activity"/>
    <property type="evidence" value="ECO:0007669"/>
    <property type="project" value="UniProtKB-KW"/>
</dbReference>
<evidence type="ECO:0000259" key="5">
    <source>
        <dbReference type="Pfam" id="PF07859"/>
    </source>
</evidence>
<comment type="similarity">
    <text evidence="1">Belongs to the 'GDXG' lipolytic enzyme family.</text>
</comment>
<protein>
    <recommendedName>
        <fullName evidence="5">Alpha/beta hydrolase fold-3 domain-containing protein</fullName>
    </recommendedName>
</protein>
<dbReference type="EMBL" id="CAOQHR010000003">
    <property type="protein sequence ID" value="CAI6331706.1"/>
    <property type="molecule type" value="Genomic_DNA"/>
</dbReference>